<gene>
    <name evidence="2" type="ORF">G7026_20555</name>
</gene>
<name>A0ABR5Z6H0_9GAMM</name>
<proteinExistence type="predicted"/>
<reference evidence="2 3" key="1">
    <citation type="submission" date="2020-02" db="EMBL/GenBank/DDBJ databases">
        <title>Synteny-based analysis reveals conserved mechanism for high triclosan tolerance in Pseudomonas, as well as instances of horizontal transfer.</title>
        <authorList>
            <person name="Mcfarland A.G."/>
            <person name="Bertucci H.K."/>
            <person name="Litmann E."/>
            <person name="Shen J."/>
            <person name="Huttenhower C."/>
            <person name="Hartmann E.M."/>
        </authorList>
    </citation>
    <scope>NUCLEOTIDE SEQUENCE [LARGE SCALE GENOMIC DNA]</scope>
    <source>
        <strain evidence="2 3">115A1</strain>
    </source>
</reference>
<feature type="domain" description="SnoaL-like" evidence="1">
    <location>
        <begin position="12"/>
        <end position="134"/>
    </location>
</feature>
<evidence type="ECO:0000313" key="2">
    <source>
        <dbReference type="EMBL" id="MBA1275739.1"/>
    </source>
</evidence>
<dbReference type="EMBL" id="JAAMRF010000012">
    <property type="protein sequence ID" value="MBA1275739.1"/>
    <property type="molecule type" value="Genomic_DNA"/>
</dbReference>
<dbReference type="InterPro" id="IPR032710">
    <property type="entry name" value="NTF2-like_dom_sf"/>
</dbReference>
<dbReference type="SUPFAM" id="SSF54427">
    <property type="entry name" value="NTF2-like"/>
    <property type="match status" value="1"/>
</dbReference>
<dbReference type="RefSeq" id="WP_181072925.1">
    <property type="nucleotide sequence ID" value="NZ_JAAMRF010000012.1"/>
</dbReference>
<dbReference type="InterPro" id="IPR037401">
    <property type="entry name" value="SnoaL-like"/>
</dbReference>
<dbReference type="Proteomes" id="UP000786387">
    <property type="component" value="Unassembled WGS sequence"/>
</dbReference>
<organism evidence="2 3">
    <name type="scientific">Stutzerimonas azotifigens</name>
    <dbReference type="NCBI Taxonomy" id="291995"/>
    <lineage>
        <taxon>Bacteria</taxon>
        <taxon>Pseudomonadati</taxon>
        <taxon>Pseudomonadota</taxon>
        <taxon>Gammaproteobacteria</taxon>
        <taxon>Pseudomonadales</taxon>
        <taxon>Pseudomonadaceae</taxon>
        <taxon>Stutzerimonas</taxon>
    </lineage>
</organism>
<comment type="caution">
    <text evidence="2">The sequence shown here is derived from an EMBL/GenBank/DDBJ whole genome shotgun (WGS) entry which is preliminary data.</text>
</comment>
<sequence length="156" mass="17666">MKPADPGLFVHINDVLCRFFLAFDLKDWPLMTECLAPEVEIDYASSGREQPSTMSGHDFVERRQKAVDRLAKHHSFSNLLVTQASETRVSARCNYLILRFSSLPEAADEDFFHSCGSYEFRLSFIQGRWKIASIKQNALRSWGNSSLHGGSAHGKK</sequence>
<dbReference type="Pfam" id="PF13577">
    <property type="entry name" value="SnoaL_4"/>
    <property type="match status" value="1"/>
</dbReference>
<evidence type="ECO:0000313" key="3">
    <source>
        <dbReference type="Proteomes" id="UP000786387"/>
    </source>
</evidence>
<dbReference type="CDD" id="cd00531">
    <property type="entry name" value="NTF2_like"/>
    <property type="match status" value="1"/>
</dbReference>
<evidence type="ECO:0000259" key="1">
    <source>
        <dbReference type="Pfam" id="PF13577"/>
    </source>
</evidence>
<protein>
    <submittedName>
        <fullName evidence="2">SnoaL-like domain-containing protein</fullName>
    </submittedName>
</protein>
<accession>A0ABR5Z6H0</accession>
<dbReference type="Gene3D" id="3.10.450.50">
    <property type="match status" value="1"/>
</dbReference>
<keyword evidence="3" id="KW-1185">Reference proteome</keyword>